<dbReference type="InterPro" id="IPR050811">
    <property type="entry name" value="Phosphate_ABC_transporter"/>
</dbReference>
<dbReference type="PANTHER" id="PTHR30570">
    <property type="entry name" value="PERIPLASMIC PHOSPHATE BINDING COMPONENT OF PHOSPHATE ABC TRANSPORTER"/>
    <property type="match status" value="1"/>
</dbReference>
<gene>
    <name evidence="4" type="primary">pstS_1</name>
    <name evidence="4" type="ORF">TRL7639_02065</name>
</gene>
<feature type="chain" id="PRO_5012418645" evidence="2">
    <location>
        <begin position="24"/>
        <end position="346"/>
    </location>
</feature>
<protein>
    <submittedName>
        <fullName evidence="4">Phosphate-binding protein PstS</fullName>
    </submittedName>
</protein>
<sequence>MSFVKMTASALTIAAVSATTAAARDQVQVAGSSTVLPYASIVAEAFGENFDFPTPVVESGGSSAGLKRFCQGVGTEHTDVANASRKIREKEIKACAENGVTDIIEVRIGYDGIVFASQLNGPEYTAFTQSDIFNALAPKVMVDGKLVDNPHKKWSDFNADLPAEDILAFIPGTKHGTREVFEEKVVAAGCEATGAFEAMMAAGMSEDDAEDACLAVMSDGRAVDIDGDYTETLASIDANANGIGVFGLAFYENNTDKLKVATMAGVAPSTETISTGEYPVSRPLFFYVKKAHIGVIPGLKEYAEFFISDEIAGGDGPLAEYGLVSDPALADTQEAVSNEAVMNGGS</sequence>
<dbReference type="InterPro" id="IPR024370">
    <property type="entry name" value="PBP_domain"/>
</dbReference>
<evidence type="ECO:0000256" key="1">
    <source>
        <dbReference type="ARBA" id="ARBA00022729"/>
    </source>
</evidence>
<dbReference type="Pfam" id="PF12849">
    <property type="entry name" value="PBP_like_2"/>
    <property type="match status" value="1"/>
</dbReference>
<feature type="signal peptide" evidence="2">
    <location>
        <begin position="1"/>
        <end position="23"/>
    </location>
</feature>
<dbReference type="OrthoDB" id="9790048at2"/>
<dbReference type="Proteomes" id="UP000193077">
    <property type="component" value="Unassembled WGS sequence"/>
</dbReference>
<organism evidence="4 5">
    <name type="scientific">Falsiruegeria litorea R37</name>
    <dbReference type="NCBI Taxonomy" id="1200284"/>
    <lineage>
        <taxon>Bacteria</taxon>
        <taxon>Pseudomonadati</taxon>
        <taxon>Pseudomonadota</taxon>
        <taxon>Alphaproteobacteria</taxon>
        <taxon>Rhodobacterales</taxon>
        <taxon>Roseobacteraceae</taxon>
        <taxon>Falsiruegeria</taxon>
    </lineage>
</organism>
<accession>A0A1Y5SG99</accession>
<evidence type="ECO:0000256" key="2">
    <source>
        <dbReference type="SAM" id="SignalP"/>
    </source>
</evidence>
<name>A0A1Y5SG99_9RHOB</name>
<dbReference type="Gene3D" id="3.40.190.10">
    <property type="entry name" value="Periplasmic binding protein-like II"/>
    <property type="match status" value="2"/>
</dbReference>
<dbReference type="RefSeq" id="WP_085795580.1">
    <property type="nucleotide sequence ID" value="NZ_FWFO01000001.1"/>
</dbReference>
<feature type="domain" description="PBP" evidence="3">
    <location>
        <begin position="17"/>
        <end position="310"/>
    </location>
</feature>
<proteinExistence type="predicted"/>
<dbReference type="PANTHER" id="PTHR30570:SF1">
    <property type="entry name" value="PHOSPHATE-BINDING PROTEIN PSTS"/>
    <property type="match status" value="1"/>
</dbReference>
<keyword evidence="1 2" id="KW-0732">Signal</keyword>
<evidence type="ECO:0000313" key="5">
    <source>
        <dbReference type="Proteomes" id="UP000193077"/>
    </source>
</evidence>
<evidence type="ECO:0000259" key="3">
    <source>
        <dbReference type="Pfam" id="PF12849"/>
    </source>
</evidence>
<dbReference type="AlphaFoldDB" id="A0A1Y5SG99"/>
<dbReference type="SUPFAM" id="SSF53850">
    <property type="entry name" value="Periplasmic binding protein-like II"/>
    <property type="match status" value="1"/>
</dbReference>
<evidence type="ECO:0000313" key="4">
    <source>
        <dbReference type="EMBL" id="SLN40171.1"/>
    </source>
</evidence>
<keyword evidence="5" id="KW-1185">Reference proteome</keyword>
<dbReference type="EMBL" id="FWFO01000001">
    <property type="protein sequence ID" value="SLN40171.1"/>
    <property type="molecule type" value="Genomic_DNA"/>
</dbReference>
<reference evidence="4 5" key="1">
    <citation type="submission" date="2017-03" db="EMBL/GenBank/DDBJ databases">
        <authorList>
            <person name="Afonso C.L."/>
            <person name="Miller P.J."/>
            <person name="Scott M.A."/>
            <person name="Spackman E."/>
            <person name="Goraichik I."/>
            <person name="Dimitrov K.M."/>
            <person name="Suarez D.L."/>
            <person name="Swayne D.E."/>
        </authorList>
    </citation>
    <scope>NUCLEOTIDE SEQUENCE [LARGE SCALE GENOMIC DNA]</scope>
    <source>
        <strain evidence="4 5">CECT 7639</strain>
    </source>
</reference>